<name>A0A9X2BH42_9BACL</name>
<comment type="similarity">
    <text evidence="1">Belongs to the YciI family.</text>
</comment>
<dbReference type="InterPro" id="IPR011008">
    <property type="entry name" value="Dimeric_a/b-barrel"/>
</dbReference>
<dbReference type="Gene3D" id="3.30.70.1060">
    <property type="entry name" value="Dimeric alpha+beta barrel"/>
    <property type="match status" value="1"/>
</dbReference>
<dbReference type="RefSeq" id="WP_248252711.1">
    <property type="nucleotide sequence ID" value="NZ_JAIWJX010000002.1"/>
</dbReference>
<gene>
    <name evidence="3" type="ORF">LCY76_11335</name>
</gene>
<proteinExistence type="inferred from homology"/>
<organism evidence="3 4">
    <name type="scientific">Fictibacillus marinisediminis</name>
    <dbReference type="NCBI Taxonomy" id="2878389"/>
    <lineage>
        <taxon>Bacteria</taxon>
        <taxon>Bacillati</taxon>
        <taxon>Bacillota</taxon>
        <taxon>Bacilli</taxon>
        <taxon>Bacillales</taxon>
        <taxon>Fictibacillaceae</taxon>
        <taxon>Fictibacillus</taxon>
    </lineage>
</organism>
<accession>A0A9X2BH42</accession>
<evidence type="ECO:0000259" key="2">
    <source>
        <dbReference type="Pfam" id="PF03795"/>
    </source>
</evidence>
<dbReference type="InterPro" id="IPR005545">
    <property type="entry name" value="YCII"/>
</dbReference>
<sequence length="91" mass="10339">MNYYAVRLPILDEEKSRVYREDHLKYLEGLVGQGNIFTYGRFTDGTGGLVIYKAKDLEEAAALAKQDPYVSSGARDFVINEWAMNTEVLSR</sequence>
<evidence type="ECO:0000313" key="3">
    <source>
        <dbReference type="EMBL" id="MCK6257188.1"/>
    </source>
</evidence>
<evidence type="ECO:0000313" key="4">
    <source>
        <dbReference type="Proteomes" id="UP001139011"/>
    </source>
</evidence>
<dbReference type="PANTHER" id="PTHR37828">
    <property type="entry name" value="GSR2449 PROTEIN"/>
    <property type="match status" value="1"/>
</dbReference>
<dbReference type="EMBL" id="JAIWJX010000002">
    <property type="protein sequence ID" value="MCK6257188.1"/>
    <property type="molecule type" value="Genomic_DNA"/>
</dbReference>
<dbReference type="Pfam" id="PF03795">
    <property type="entry name" value="YCII"/>
    <property type="match status" value="1"/>
</dbReference>
<dbReference type="PANTHER" id="PTHR37828:SF1">
    <property type="entry name" value="YCII-RELATED DOMAIN-CONTAINING PROTEIN"/>
    <property type="match status" value="1"/>
</dbReference>
<evidence type="ECO:0000256" key="1">
    <source>
        <dbReference type="ARBA" id="ARBA00007689"/>
    </source>
</evidence>
<dbReference type="SUPFAM" id="SSF54909">
    <property type="entry name" value="Dimeric alpha+beta barrel"/>
    <property type="match status" value="1"/>
</dbReference>
<reference evidence="3" key="1">
    <citation type="submission" date="2021-09" db="EMBL/GenBank/DDBJ databases">
        <title>Genome analysis of Fictibacillus sp. KIGAM418 isolated from marine sediment.</title>
        <authorList>
            <person name="Seo M.-J."/>
            <person name="Cho E.-S."/>
            <person name="Hwang C.Y."/>
        </authorList>
    </citation>
    <scope>NUCLEOTIDE SEQUENCE</scope>
    <source>
        <strain evidence="3">KIGAM418</strain>
    </source>
</reference>
<comment type="caution">
    <text evidence="3">The sequence shown here is derived from an EMBL/GenBank/DDBJ whole genome shotgun (WGS) entry which is preliminary data.</text>
</comment>
<dbReference type="AlphaFoldDB" id="A0A9X2BH42"/>
<dbReference type="Proteomes" id="UP001139011">
    <property type="component" value="Unassembled WGS sequence"/>
</dbReference>
<keyword evidence="4" id="KW-1185">Reference proteome</keyword>
<protein>
    <submittedName>
        <fullName evidence="3">YciI family protein</fullName>
    </submittedName>
</protein>
<feature type="domain" description="YCII-related" evidence="2">
    <location>
        <begin position="14"/>
        <end position="82"/>
    </location>
</feature>